<name>A0A5Q6PIP4_VIBCL</name>
<evidence type="ECO:0000259" key="1">
    <source>
        <dbReference type="Pfam" id="PF24963"/>
    </source>
</evidence>
<proteinExistence type="predicted"/>
<gene>
    <name evidence="2" type="ORF">F0M16_10720</name>
</gene>
<dbReference type="InterPro" id="IPR056670">
    <property type="entry name" value="DUF7768"/>
</dbReference>
<dbReference type="EMBL" id="VUAA01000010">
    <property type="protein sequence ID" value="KAA1254731.1"/>
    <property type="molecule type" value="Genomic_DNA"/>
</dbReference>
<organism evidence="2 3">
    <name type="scientific">Vibrio cholerae</name>
    <dbReference type="NCBI Taxonomy" id="666"/>
    <lineage>
        <taxon>Bacteria</taxon>
        <taxon>Pseudomonadati</taxon>
        <taxon>Pseudomonadota</taxon>
        <taxon>Gammaproteobacteria</taxon>
        <taxon>Vibrionales</taxon>
        <taxon>Vibrionaceae</taxon>
        <taxon>Vibrio</taxon>
    </lineage>
</organism>
<evidence type="ECO:0000313" key="3">
    <source>
        <dbReference type="Proteomes" id="UP000323225"/>
    </source>
</evidence>
<accession>A0A5Q6PIP4</accession>
<dbReference type="AlphaFoldDB" id="A0A5Q6PIP4"/>
<comment type="caution">
    <text evidence="2">The sequence shown here is derived from an EMBL/GenBank/DDBJ whole genome shotgun (WGS) entry which is preliminary data.</text>
</comment>
<dbReference type="Pfam" id="PF24963">
    <property type="entry name" value="DUF7768"/>
    <property type="match status" value="1"/>
</dbReference>
<protein>
    <recommendedName>
        <fullName evidence="1">DUF7768 domain-containing protein</fullName>
    </recommendedName>
</protein>
<reference evidence="2 3" key="1">
    <citation type="submission" date="2019-09" db="EMBL/GenBank/DDBJ databases">
        <authorList>
            <person name="Kritzky A."/>
            <person name="Schelkanova E.Y."/>
            <person name="Alkhova Z.V."/>
            <person name="Smirnova N.I."/>
        </authorList>
    </citation>
    <scope>NUCLEOTIDE SEQUENCE [LARGE SCALE GENOMIC DNA]</scope>
    <source>
        <strain evidence="2 3">M1526</strain>
    </source>
</reference>
<dbReference type="Proteomes" id="UP000323225">
    <property type="component" value="Unassembled WGS sequence"/>
</dbReference>
<feature type="domain" description="DUF7768" evidence="1">
    <location>
        <begin position="22"/>
        <end position="119"/>
    </location>
</feature>
<evidence type="ECO:0000313" key="2">
    <source>
        <dbReference type="EMBL" id="KAA1254731.1"/>
    </source>
</evidence>
<sequence length="328" mass="38090">MFIRQLTKNTYNDLSFSDIDNKVIIETPYAGNIEYNSEFTKACVRDSLINHNENPQCLHLIYPKIINDEDTSERSLGLGRSFVIHKKANRKIYYLDRGFTEGMREGFVHAIDNGIPVEFRCLSKDKKVQQFIDYANSLTLNPDDALKFIVSNIEKLKDIALPVGSFGDYTRFRIDNFLDIEAIEKAGFQEKYFKIEDRVFMRKLLLETEHAPFMPEMLHHQIFKPELAIRMRAKMSSWNQACDGFAVLVDGMSFNDLFTVYYQAKSNGKFVLFKSLDNDLNNKLVDVSDVKTVDDILRSHGRINQNFGVHKDSIGVLFRRDFREEFSI</sequence>